<feature type="non-terminal residue" evidence="7">
    <location>
        <position position="803"/>
    </location>
</feature>
<dbReference type="PANTHER" id="PTHR47102">
    <property type="entry name" value="PROTEIN BNI1"/>
    <property type="match status" value="1"/>
</dbReference>
<evidence type="ECO:0000256" key="3">
    <source>
        <dbReference type="ARBA" id="ARBA00037935"/>
    </source>
</evidence>
<dbReference type="Pfam" id="PF06371">
    <property type="entry name" value="Drf_GBD"/>
    <property type="match status" value="1"/>
</dbReference>
<dbReference type="InterPro" id="IPR016024">
    <property type="entry name" value="ARM-type_fold"/>
</dbReference>
<protein>
    <recommendedName>
        <fullName evidence="6">GBD/FH3 domain-containing protein</fullName>
    </recommendedName>
</protein>
<proteinExistence type="inferred from homology"/>
<evidence type="ECO:0000256" key="1">
    <source>
        <dbReference type="ARBA" id="ARBA00008214"/>
    </source>
</evidence>
<feature type="region of interest" description="Disordered" evidence="5">
    <location>
        <begin position="708"/>
        <end position="803"/>
    </location>
</feature>
<organism evidence="7 8">
    <name type="scientific">Basidiobolus ranarum</name>
    <dbReference type="NCBI Taxonomy" id="34480"/>
    <lineage>
        <taxon>Eukaryota</taxon>
        <taxon>Fungi</taxon>
        <taxon>Fungi incertae sedis</taxon>
        <taxon>Zoopagomycota</taxon>
        <taxon>Entomophthoromycotina</taxon>
        <taxon>Basidiobolomycetes</taxon>
        <taxon>Basidiobolales</taxon>
        <taxon>Basidiobolaceae</taxon>
        <taxon>Basidiobolus</taxon>
    </lineage>
</organism>
<dbReference type="SMART" id="SM01139">
    <property type="entry name" value="Drf_FH3"/>
    <property type="match status" value="1"/>
</dbReference>
<comment type="caution">
    <text evidence="7">The sequence shown here is derived from an EMBL/GenBank/DDBJ whole genome shotgun (WGS) entry which is preliminary data.</text>
</comment>
<evidence type="ECO:0000256" key="5">
    <source>
        <dbReference type="SAM" id="MobiDB-lite"/>
    </source>
</evidence>
<dbReference type="SUPFAM" id="SSF48371">
    <property type="entry name" value="ARM repeat"/>
    <property type="match status" value="1"/>
</dbReference>
<feature type="compositionally biased region" description="Low complexity" evidence="5">
    <location>
        <begin position="553"/>
        <end position="563"/>
    </location>
</feature>
<dbReference type="SMART" id="SM01140">
    <property type="entry name" value="Drf_GBD"/>
    <property type="match status" value="1"/>
</dbReference>
<dbReference type="Gene3D" id="1.10.238.150">
    <property type="entry name" value="Formin, FH3 diaphanous domain"/>
    <property type="match status" value="1"/>
</dbReference>
<dbReference type="InterPro" id="IPR051661">
    <property type="entry name" value="Actin_filament_regulator"/>
</dbReference>
<dbReference type="InterPro" id="IPR011989">
    <property type="entry name" value="ARM-like"/>
</dbReference>
<dbReference type="Proteomes" id="UP001479436">
    <property type="component" value="Unassembled WGS sequence"/>
</dbReference>
<accession>A0ABR2VMX9</accession>
<reference evidence="7 8" key="1">
    <citation type="submission" date="2023-04" db="EMBL/GenBank/DDBJ databases">
        <title>Genome of Basidiobolus ranarum AG-B5.</title>
        <authorList>
            <person name="Stajich J.E."/>
            <person name="Carter-House D."/>
            <person name="Gryganskyi A."/>
        </authorList>
    </citation>
    <scope>NUCLEOTIDE SEQUENCE [LARGE SCALE GENOMIC DNA]</scope>
    <source>
        <strain evidence="7 8">AG-B5</strain>
    </source>
</reference>
<feature type="coiled-coil region" evidence="4">
    <location>
        <begin position="416"/>
        <end position="443"/>
    </location>
</feature>
<name>A0ABR2VMX9_9FUNG</name>
<dbReference type="Pfam" id="PF06367">
    <property type="entry name" value="Drf_FH3"/>
    <property type="match status" value="1"/>
</dbReference>
<dbReference type="InterPro" id="IPR044933">
    <property type="entry name" value="DIA_GBD_sf"/>
</dbReference>
<dbReference type="EMBL" id="JASJQH010009023">
    <property type="protein sequence ID" value="KAK9685317.1"/>
    <property type="molecule type" value="Genomic_DNA"/>
</dbReference>
<dbReference type="Gene3D" id="1.10.20.40">
    <property type="entry name" value="Formin, diaphanous GTPase-binding domain"/>
    <property type="match status" value="1"/>
</dbReference>
<feature type="compositionally biased region" description="Low complexity" evidence="5">
    <location>
        <begin position="788"/>
        <end position="803"/>
    </location>
</feature>
<sequence>MAKSIRDEEVPRLFEDLLNEMGLDDSKKTPLRVLPLQHKKSMLRAQKDLKAQDVKHLRSGRFDSMPEFYIRKLTDVDIRYLSVRDLSSLRVSLTTQSLTWVNQFIQLKGLRYLSNILVKFSSTYQRSNSDNQIEHEVVRCLKALFNTKSGIKDALIQPKSVTNLCFSLDSPLIGTRKLVVEVMIFLCHYELPVGLNQVLKGIHKVEHMRKEYGAFEAWLRPFEATIDGHRRLGSTANPAQYNDQELVDYILSNLILLNSIVGNCNEVELRIHIRTQMNAVGLRRAIRKVKVFADEAINLQVSKYLFEAEQDLLYLMDSHAVESDDGSSITTPSLPDTSDPLTLFQILLSSVENTTCYHNFLSIHQHMVMIPSDPVAKQKIYKLIDRLVMQIILDDTGMPQDLSNTYGISVGNLLSRFGNEDKIDELQEELRKAKMDATRAHKKRSEVEMQLGMINDGLFGNMKTRIASLEDMLAMSRNTVELQKNQIAQLTKKVERLNSRHPNLHHSDLSSLALPTSLSFPNPDDFIPSCGTLTIKSGKVPYVKETANDYWRRSSTSTSTSRSDLIYNAGPSSTSTEVSRSNLRELSPFHSPSFSQYERRPAEVSQWPAPPETHYSHTLPHYTGGLSPVSPVHHHESPERYNRHFYRSGTPSTAPMAYEPVGSGYASDYYGGSTPSYIPQIGGFPFPTLPNQTSSYNHYDWNPSHERVSHNVDDSFPPSPQTGHYPSVYNSPTSNSQTPSNAPEISHHKPPPLPPRPSFRARSNPRFKPLPDPKIVSSEKNNIRRNSDSLSSIVSESSSESTP</sequence>
<comment type="similarity">
    <text evidence="3">Belongs to the formin homology family. BNI1 subfamily.</text>
</comment>
<evidence type="ECO:0000313" key="8">
    <source>
        <dbReference type="Proteomes" id="UP001479436"/>
    </source>
</evidence>
<feature type="region of interest" description="Disordered" evidence="5">
    <location>
        <begin position="551"/>
        <end position="647"/>
    </location>
</feature>
<feature type="domain" description="GBD/FH3" evidence="6">
    <location>
        <begin position="2"/>
        <end position="399"/>
    </location>
</feature>
<keyword evidence="8" id="KW-1185">Reference proteome</keyword>
<dbReference type="InterPro" id="IPR010473">
    <property type="entry name" value="GTPase-bd"/>
</dbReference>
<feature type="compositionally biased region" description="Low complexity" evidence="5">
    <location>
        <begin position="730"/>
        <end position="741"/>
    </location>
</feature>
<comment type="similarity">
    <text evidence="1">Belongs to the formin homology family. Diaphanous subfamily.</text>
</comment>
<evidence type="ECO:0000313" key="7">
    <source>
        <dbReference type="EMBL" id="KAK9685317.1"/>
    </source>
</evidence>
<feature type="coiled-coil region" evidence="4">
    <location>
        <begin position="473"/>
        <end position="500"/>
    </location>
</feature>
<dbReference type="PANTHER" id="PTHR47102:SF2">
    <property type="entry name" value="PROTEIN BNI1"/>
    <property type="match status" value="1"/>
</dbReference>
<feature type="compositionally biased region" description="Basic and acidic residues" evidence="5">
    <location>
        <begin position="633"/>
        <end position="642"/>
    </location>
</feature>
<dbReference type="Gene3D" id="1.25.10.10">
    <property type="entry name" value="Leucine-rich Repeat Variant"/>
    <property type="match status" value="1"/>
</dbReference>
<evidence type="ECO:0000259" key="6">
    <source>
        <dbReference type="PROSITE" id="PS51232"/>
    </source>
</evidence>
<gene>
    <name evidence="7" type="ORF">K7432_015538</name>
</gene>
<dbReference type="InterPro" id="IPR010472">
    <property type="entry name" value="FH3_dom"/>
</dbReference>
<evidence type="ECO:0000256" key="2">
    <source>
        <dbReference type="ARBA" id="ARBA00023054"/>
    </source>
</evidence>
<feature type="compositionally biased region" description="Polar residues" evidence="5">
    <location>
        <begin position="570"/>
        <end position="581"/>
    </location>
</feature>
<evidence type="ECO:0000256" key="4">
    <source>
        <dbReference type="SAM" id="Coils"/>
    </source>
</evidence>
<dbReference type="InterPro" id="IPR014768">
    <property type="entry name" value="GBD/FH3_dom"/>
</dbReference>
<keyword evidence="2 4" id="KW-0175">Coiled coil</keyword>
<dbReference type="PROSITE" id="PS51232">
    <property type="entry name" value="GBD_FH3"/>
    <property type="match status" value="1"/>
</dbReference>